<keyword evidence="2 6" id="KW-0812">Transmembrane</keyword>
<evidence type="ECO:0000256" key="4">
    <source>
        <dbReference type="ARBA" id="ARBA00023136"/>
    </source>
</evidence>
<proteinExistence type="predicted"/>
<gene>
    <name evidence="8" type="ORF">H2204_005243</name>
</gene>
<keyword evidence="9" id="KW-1185">Reference proteome</keyword>
<dbReference type="EMBL" id="JAPDRN010000028">
    <property type="protein sequence ID" value="KAJ9636643.1"/>
    <property type="molecule type" value="Genomic_DNA"/>
</dbReference>
<reference evidence="8" key="1">
    <citation type="submission" date="2022-10" db="EMBL/GenBank/DDBJ databases">
        <title>Culturing micro-colonial fungi from biological soil crusts in the Mojave desert and describing Neophaeococcomyces mojavensis, and introducing the new genera and species Taxawa tesnikishii.</title>
        <authorList>
            <person name="Kurbessoian T."/>
            <person name="Stajich J.E."/>
        </authorList>
    </citation>
    <scope>NUCLEOTIDE SEQUENCE</scope>
    <source>
        <strain evidence="8">TK_35</strain>
    </source>
</reference>
<dbReference type="InterPro" id="IPR008253">
    <property type="entry name" value="Marvel"/>
</dbReference>
<feature type="transmembrane region" description="Helical" evidence="6">
    <location>
        <begin position="23"/>
        <end position="43"/>
    </location>
</feature>
<evidence type="ECO:0000256" key="1">
    <source>
        <dbReference type="ARBA" id="ARBA00004141"/>
    </source>
</evidence>
<feature type="transmembrane region" description="Helical" evidence="6">
    <location>
        <begin position="80"/>
        <end position="103"/>
    </location>
</feature>
<dbReference type="AlphaFoldDB" id="A0AA39CZ12"/>
<comment type="subcellular location">
    <subcellularLocation>
        <location evidence="1">Membrane</location>
        <topology evidence="1">Multi-pass membrane protein</topology>
    </subcellularLocation>
</comment>
<feature type="region of interest" description="Disordered" evidence="5">
    <location>
        <begin position="195"/>
        <end position="229"/>
    </location>
</feature>
<evidence type="ECO:0000259" key="7">
    <source>
        <dbReference type="Pfam" id="PF01284"/>
    </source>
</evidence>
<feature type="transmembrane region" description="Helical" evidence="6">
    <location>
        <begin position="149"/>
        <end position="173"/>
    </location>
</feature>
<evidence type="ECO:0000256" key="5">
    <source>
        <dbReference type="SAM" id="MobiDB-lite"/>
    </source>
</evidence>
<dbReference type="PANTHER" id="PTHR37451">
    <property type="entry name" value="MARVEL DOMAIN"/>
    <property type="match status" value="1"/>
</dbReference>
<comment type="caution">
    <text evidence="8">The sequence shown here is derived from an EMBL/GenBank/DDBJ whole genome shotgun (WGS) entry which is preliminary data.</text>
</comment>
<feature type="domain" description="MARVEL" evidence="7">
    <location>
        <begin position="23"/>
        <end position="138"/>
    </location>
</feature>
<dbReference type="Pfam" id="PF01284">
    <property type="entry name" value="MARVEL"/>
    <property type="match status" value="1"/>
</dbReference>
<evidence type="ECO:0000313" key="8">
    <source>
        <dbReference type="EMBL" id="KAJ9636643.1"/>
    </source>
</evidence>
<dbReference type="PANTHER" id="PTHR37451:SF4">
    <property type="entry name" value="MARVEL DOMAIN-CONTAINING PROTEIN"/>
    <property type="match status" value="1"/>
</dbReference>
<protein>
    <recommendedName>
        <fullName evidence="7">MARVEL domain-containing protein</fullName>
    </recommendedName>
</protein>
<organism evidence="8 9">
    <name type="scientific">Knufia peltigerae</name>
    <dbReference type="NCBI Taxonomy" id="1002370"/>
    <lineage>
        <taxon>Eukaryota</taxon>
        <taxon>Fungi</taxon>
        <taxon>Dikarya</taxon>
        <taxon>Ascomycota</taxon>
        <taxon>Pezizomycotina</taxon>
        <taxon>Eurotiomycetes</taxon>
        <taxon>Chaetothyriomycetidae</taxon>
        <taxon>Chaetothyriales</taxon>
        <taxon>Trichomeriaceae</taxon>
        <taxon>Knufia</taxon>
    </lineage>
</organism>
<evidence type="ECO:0000256" key="2">
    <source>
        <dbReference type="ARBA" id="ARBA00022692"/>
    </source>
</evidence>
<keyword evidence="4 6" id="KW-0472">Membrane</keyword>
<evidence type="ECO:0000256" key="6">
    <source>
        <dbReference type="SAM" id="Phobius"/>
    </source>
</evidence>
<dbReference type="GO" id="GO:0016020">
    <property type="term" value="C:membrane"/>
    <property type="evidence" value="ECO:0007669"/>
    <property type="project" value="UniProtKB-SubCell"/>
</dbReference>
<dbReference type="Proteomes" id="UP001172681">
    <property type="component" value="Unassembled WGS sequence"/>
</dbReference>
<keyword evidence="3 6" id="KW-1133">Transmembrane helix</keyword>
<evidence type="ECO:0000256" key="3">
    <source>
        <dbReference type="ARBA" id="ARBA00022989"/>
    </source>
</evidence>
<feature type="compositionally biased region" description="Basic and acidic residues" evidence="5">
    <location>
        <begin position="208"/>
        <end position="229"/>
    </location>
</feature>
<evidence type="ECO:0000313" key="9">
    <source>
        <dbReference type="Proteomes" id="UP001172681"/>
    </source>
</evidence>
<accession>A0AA39CZ12</accession>
<name>A0AA39CZ12_9EURO</name>
<sequence>MSQAAAHNTDVVPMPRWSSAIGCARVALAVVVLALTAAATSIWGNYDAFGFTLFTASASLIIFVYYFIALSCQPNLYNRWAVLGLEMFGVIFWLTSFALMAQWTSVYNGWWYGNGNSRGFWNAPYRPEDIGFAKRTVVKRSVNKYHAGVALAGTAAGLGAVEFVLYTLTLAIFGMSLRQQRIRATHADAPVVSVTDTSTDVEAGTTATEDKTLNDGTDEAKTETEPVTV</sequence>
<feature type="transmembrane region" description="Helical" evidence="6">
    <location>
        <begin position="49"/>
        <end position="68"/>
    </location>
</feature>